<feature type="transmembrane region" description="Helical" evidence="1">
    <location>
        <begin position="91"/>
        <end position="114"/>
    </location>
</feature>
<keyword evidence="1" id="KW-0472">Membrane</keyword>
<dbReference type="RefSeq" id="WP_014802241.1">
    <property type="nucleotide sequence ID" value="NC_018020.1"/>
</dbReference>
<dbReference type="AlphaFoldDB" id="I4B367"/>
<evidence type="ECO:0000313" key="3">
    <source>
        <dbReference type="Proteomes" id="UP000006048"/>
    </source>
</evidence>
<dbReference type="Proteomes" id="UP000006048">
    <property type="component" value="Chromosome"/>
</dbReference>
<dbReference type="EMBL" id="CP002959">
    <property type="protein sequence ID" value="AFM11724.1"/>
    <property type="molecule type" value="Genomic_DNA"/>
</dbReference>
<evidence type="ECO:0000256" key="1">
    <source>
        <dbReference type="SAM" id="Phobius"/>
    </source>
</evidence>
<organism evidence="2 3">
    <name type="scientific">Turneriella parva (strain ATCC BAA-1111 / DSM 21527 / NCTC 11395 / H)</name>
    <name type="common">Leptospira parva</name>
    <dbReference type="NCBI Taxonomy" id="869212"/>
    <lineage>
        <taxon>Bacteria</taxon>
        <taxon>Pseudomonadati</taxon>
        <taxon>Spirochaetota</taxon>
        <taxon>Spirochaetia</taxon>
        <taxon>Leptospirales</taxon>
        <taxon>Leptospiraceae</taxon>
        <taxon>Turneriella</taxon>
    </lineage>
</organism>
<dbReference type="KEGG" id="tpx:Turpa_1075"/>
<reference evidence="2 3" key="1">
    <citation type="submission" date="2012-06" db="EMBL/GenBank/DDBJ databases">
        <title>The complete chromosome of genome of Turneriella parva DSM 21527.</title>
        <authorList>
            <consortium name="US DOE Joint Genome Institute (JGI-PGF)"/>
            <person name="Lucas S."/>
            <person name="Han J."/>
            <person name="Lapidus A."/>
            <person name="Bruce D."/>
            <person name="Goodwin L."/>
            <person name="Pitluck S."/>
            <person name="Peters L."/>
            <person name="Kyrpides N."/>
            <person name="Mavromatis K."/>
            <person name="Ivanova N."/>
            <person name="Mikhailova N."/>
            <person name="Chertkov O."/>
            <person name="Detter J.C."/>
            <person name="Tapia R."/>
            <person name="Han C."/>
            <person name="Land M."/>
            <person name="Hauser L."/>
            <person name="Markowitz V."/>
            <person name="Cheng J.-F."/>
            <person name="Hugenholtz P."/>
            <person name="Woyke T."/>
            <person name="Wu D."/>
            <person name="Gronow S."/>
            <person name="Wellnitz S."/>
            <person name="Brambilla E."/>
            <person name="Klenk H.-P."/>
            <person name="Eisen J.A."/>
        </authorList>
    </citation>
    <scope>NUCLEOTIDE SEQUENCE [LARGE SCALE GENOMIC DNA]</scope>
    <source>
        <strain evidence="3">ATCC BAA-1111 / DSM 21527 / NCTC 11395 / H</strain>
    </source>
</reference>
<feature type="transmembrane region" description="Helical" evidence="1">
    <location>
        <begin position="32"/>
        <end position="49"/>
    </location>
</feature>
<accession>I4B367</accession>
<evidence type="ECO:0000313" key="2">
    <source>
        <dbReference type="EMBL" id="AFM11724.1"/>
    </source>
</evidence>
<proteinExistence type="predicted"/>
<sequence length="122" mass="13312">MRCKKSGCVDYFWPIAAKNSLPVSPYIGSEPVLIFAITFFVLGCWSVIISGRLSGKAIEVESLLEDSGLTRILKYIFTHNPFTGYQKDLRILLFGVAGLALIVAGVVIAVYFVFVTSASTGR</sequence>
<protein>
    <submittedName>
        <fullName evidence="2">Uncharacterized protein</fullName>
    </submittedName>
</protein>
<dbReference type="STRING" id="869212.Turpa_1075"/>
<dbReference type="HOGENOM" id="CLU_2025740_0_0_12"/>
<keyword evidence="3" id="KW-1185">Reference proteome</keyword>
<keyword evidence="1" id="KW-0812">Transmembrane</keyword>
<gene>
    <name evidence="2" type="ordered locus">Turpa_1075</name>
</gene>
<keyword evidence="1" id="KW-1133">Transmembrane helix</keyword>
<name>I4B367_TURPD</name>